<reference evidence="3" key="2">
    <citation type="submission" date="2023-06" db="EMBL/GenBank/DDBJ databases">
        <authorList>
            <consortium name="Lawrence Berkeley National Laboratory"/>
            <person name="Haridas S."/>
            <person name="Hensen N."/>
            <person name="Bonometti L."/>
            <person name="Westerberg I."/>
            <person name="Brannstrom I.O."/>
            <person name="Guillou S."/>
            <person name="Cros-Aarteil S."/>
            <person name="Calhoun S."/>
            <person name="Kuo A."/>
            <person name="Mondo S."/>
            <person name="Pangilinan J."/>
            <person name="Riley R."/>
            <person name="Labutti K."/>
            <person name="Andreopoulos B."/>
            <person name="Lipzen A."/>
            <person name="Chen C."/>
            <person name="Yanf M."/>
            <person name="Daum C."/>
            <person name="Ng V."/>
            <person name="Clum A."/>
            <person name="Steindorff A."/>
            <person name="Ohm R."/>
            <person name="Martin F."/>
            <person name="Silar P."/>
            <person name="Natvig D."/>
            <person name="Lalanne C."/>
            <person name="Gautier V."/>
            <person name="Ament-Velasquez S.L."/>
            <person name="Kruys A."/>
            <person name="Hutchinson M.I."/>
            <person name="Powell A.J."/>
            <person name="Barry K."/>
            <person name="Miller A.N."/>
            <person name="Grigoriev I.V."/>
            <person name="Debuchy R."/>
            <person name="Gladieux P."/>
            <person name="Thoren M.H."/>
            <person name="Johannesson H."/>
        </authorList>
    </citation>
    <scope>NUCLEOTIDE SEQUENCE</scope>
    <source>
        <strain evidence="3">CBS 118394</strain>
    </source>
</reference>
<comment type="caution">
    <text evidence="3">The sequence shown here is derived from an EMBL/GenBank/DDBJ whole genome shotgun (WGS) entry which is preliminary data.</text>
</comment>
<gene>
    <name evidence="3" type="ORF">B0H66DRAFT_470400</name>
</gene>
<protein>
    <submittedName>
        <fullName evidence="3">Uncharacterized protein</fullName>
    </submittedName>
</protein>
<name>A0AAE0IH86_9PEZI</name>
<keyword evidence="4" id="KW-1185">Reference proteome</keyword>
<dbReference type="PANTHER" id="PTHR35392:SF3">
    <property type="entry name" value="ZN(2)-C6 FUNGAL-TYPE DOMAIN-CONTAINING PROTEIN"/>
    <property type="match status" value="1"/>
</dbReference>
<dbReference type="InterPro" id="IPR052973">
    <property type="entry name" value="Fungal_sec-metab_reg_TF"/>
</dbReference>
<evidence type="ECO:0000313" key="4">
    <source>
        <dbReference type="Proteomes" id="UP001283341"/>
    </source>
</evidence>
<keyword evidence="2" id="KW-0812">Transmembrane</keyword>
<dbReference type="PANTHER" id="PTHR35392">
    <property type="entry name" value="ZN(II)2CYS6 TRANSCRIPTION FACTOR (EUROFUNG)-RELATED-RELATED"/>
    <property type="match status" value="1"/>
</dbReference>
<evidence type="ECO:0000256" key="1">
    <source>
        <dbReference type="SAM" id="MobiDB-lite"/>
    </source>
</evidence>
<reference evidence="3" key="1">
    <citation type="journal article" date="2023" name="Mol. Phylogenet. Evol.">
        <title>Genome-scale phylogeny and comparative genomics of the fungal order Sordariales.</title>
        <authorList>
            <person name="Hensen N."/>
            <person name="Bonometti L."/>
            <person name="Westerberg I."/>
            <person name="Brannstrom I.O."/>
            <person name="Guillou S."/>
            <person name="Cros-Aarteil S."/>
            <person name="Calhoun S."/>
            <person name="Haridas S."/>
            <person name="Kuo A."/>
            <person name="Mondo S."/>
            <person name="Pangilinan J."/>
            <person name="Riley R."/>
            <person name="LaButti K."/>
            <person name="Andreopoulos B."/>
            <person name="Lipzen A."/>
            <person name="Chen C."/>
            <person name="Yan M."/>
            <person name="Daum C."/>
            <person name="Ng V."/>
            <person name="Clum A."/>
            <person name="Steindorff A."/>
            <person name="Ohm R.A."/>
            <person name="Martin F."/>
            <person name="Silar P."/>
            <person name="Natvig D.O."/>
            <person name="Lalanne C."/>
            <person name="Gautier V."/>
            <person name="Ament-Velasquez S.L."/>
            <person name="Kruys A."/>
            <person name="Hutchinson M.I."/>
            <person name="Powell A.J."/>
            <person name="Barry K."/>
            <person name="Miller A.N."/>
            <person name="Grigoriev I.V."/>
            <person name="Debuchy R."/>
            <person name="Gladieux P."/>
            <person name="Hiltunen Thoren M."/>
            <person name="Johannesson H."/>
        </authorList>
    </citation>
    <scope>NUCLEOTIDE SEQUENCE</scope>
    <source>
        <strain evidence="3">CBS 118394</strain>
    </source>
</reference>
<sequence length="484" mass="56271">MDITDSPASSSNIQPQLPQPIPTIILPQQQRLKRDHDSISEEEEISSSPDPQNNNAGGKSRKKRGPFQDPEQQRETGLTRKLKACIRCSLQRIRCLVDPKAPNGCCRTCLEVARTRLHWLPCLRYRITDAQVLDHGICPRPTWTTRWKKMEIIEIKEWASKKIKTVRITQDVAGLSYELKVRQFVPVEGDSLARKWKTKGIEQEYECTPWAMANMREAGRTLAQFVDRSLGDAVCFYVDESDRLLRNTYLMAYRYSLFAEREEERLLLRAVLRLWCASRMETRSDRICGEETLGMQPRHYEPPCANDGLILTSPVFSAQMEVVMTSLLLQPAKKEVLKRLKDLVMENQRRSWFAIYLTMFILLHSCSLLTAADNKKARKQGLEHRFFRLSLVEELHNGAKVLLAYFHHCNKGGHPFTMDWSSEDQMVRGELNKEQAQFMRETAEQLKAKGMLFSNGVRKEGKFEHDYYFISQLYDFEWKPFHTV</sequence>
<keyword evidence="2" id="KW-1133">Transmembrane helix</keyword>
<dbReference type="EMBL" id="JAUEDM010000002">
    <property type="protein sequence ID" value="KAK3325012.1"/>
    <property type="molecule type" value="Genomic_DNA"/>
</dbReference>
<dbReference type="Proteomes" id="UP001283341">
    <property type="component" value="Unassembled WGS sequence"/>
</dbReference>
<accession>A0AAE0IH86</accession>
<feature type="region of interest" description="Disordered" evidence="1">
    <location>
        <begin position="1"/>
        <end position="75"/>
    </location>
</feature>
<proteinExistence type="predicted"/>
<feature type="compositionally biased region" description="Polar residues" evidence="1">
    <location>
        <begin position="1"/>
        <end position="12"/>
    </location>
</feature>
<evidence type="ECO:0000256" key="2">
    <source>
        <dbReference type="SAM" id="Phobius"/>
    </source>
</evidence>
<keyword evidence="2" id="KW-0472">Membrane</keyword>
<organism evidence="3 4">
    <name type="scientific">Apodospora peruviana</name>
    <dbReference type="NCBI Taxonomy" id="516989"/>
    <lineage>
        <taxon>Eukaryota</taxon>
        <taxon>Fungi</taxon>
        <taxon>Dikarya</taxon>
        <taxon>Ascomycota</taxon>
        <taxon>Pezizomycotina</taxon>
        <taxon>Sordariomycetes</taxon>
        <taxon>Sordariomycetidae</taxon>
        <taxon>Sordariales</taxon>
        <taxon>Lasiosphaeriaceae</taxon>
        <taxon>Apodospora</taxon>
    </lineage>
</organism>
<dbReference type="AlphaFoldDB" id="A0AAE0IH86"/>
<evidence type="ECO:0000313" key="3">
    <source>
        <dbReference type="EMBL" id="KAK3325012.1"/>
    </source>
</evidence>
<feature type="transmembrane region" description="Helical" evidence="2">
    <location>
        <begin position="352"/>
        <end position="372"/>
    </location>
</feature>